<dbReference type="EMBL" id="JAEUBD010001468">
    <property type="protein sequence ID" value="KAH3660671.1"/>
    <property type="molecule type" value="Genomic_DNA"/>
</dbReference>
<reference evidence="1" key="2">
    <citation type="submission" date="2021-01" db="EMBL/GenBank/DDBJ databases">
        <authorList>
            <person name="Schikora-Tamarit M.A."/>
        </authorList>
    </citation>
    <scope>NUCLEOTIDE SEQUENCE</scope>
    <source>
        <strain evidence="1">NCAIM Y.01608</strain>
    </source>
</reference>
<gene>
    <name evidence="1" type="ORF">OGATHE_005003</name>
</gene>
<sequence length="314" mass="34829">MFLEVSTANCFPLGERLIFMLDPNSSSELLERIWAPMGAFVRESNTYSDRYVITTYGKLGTLVTTCSIGSRCGVGSYVIITERSLEIGPAANSWTSGRVWQETTSLISVVQLLFNVVGVLVLLVLADKIVHVGLGLGKLHLVHTLGGVPVQERLSSEHGTELIANSSEELLDGGRVSNERGGHVETLWSNRTNGRLNVVWNPFDKVVGVLGLHLVHLILDLLDRNLTSEESSNGQVSSLSWVGSRHHVLRVKHLLGQFRDSQRSERLRSDGGQRSIANHEEVQSWEWHKVHGKLSEIGVQLSWETERSGDTRHN</sequence>
<dbReference type="AlphaFoldDB" id="A0A9P8NWT5"/>
<evidence type="ECO:0000313" key="2">
    <source>
        <dbReference type="Proteomes" id="UP000788993"/>
    </source>
</evidence>
<organism evidence="1 2">
    <name type="scientific">Ogataea polymorpha</name>
    <dbReference type="NCBI Taxonomy" id="460523"/>
    <lineage>
        <taxon>Eukaryota</taxon>
        <taxon>Fungi</taxon>
        <taxon>Dikarya</taxon>
        <taxon>Ascomycota</taxon>
        <taxon>Saccharomycotina</taxon>
        <taxon>Pichiomycetes</taxon>
        <taxon>Pichiales</taxon>
        <taxon>Pichiaceae</taxon>
        <taxon>Ogataea</taxon>
    </lineage>
</organism>
<keyword evidence="2" id="KW-1185">Reference proteome</keyword>
<comment type="caution">
    <text evidence="1">The sequence shown here is derived from an EMBL/GenBank/DDBJ whole genome shotgun (WGS) entry which is preliminary data.</text>
</comment>
<name>A0A9P8NWT5_9ASCO</name>
<reference evidence="1" key="1">
    <citation type="journal article" date="2021" name="Open Biol.">
        <title>Shared evolutionary footprints suggest mitochondrial oxidative damage underlies multiple complex I losses in fungi.</title>
        <authorList>
            <person name="Schikora-Tamarit M.A."/>
            <person name="Marcet-Houben M."/>
            <person name="Nosek J."/>
            <person name="Gabaldon T."/>
        </authorList>
    </citation>
    <scope>NUCLEOTIDE SEQUENCE</scope>
    <source>
        <strain evidence="1">NCAIM Y.01608</strain>
    </source>
</reference>
<accession>A0A9P8NWT5</accession>
<protein>
    <submittedName>
        <fullName evidence="1">Uncharacterized protein</fullName>
    </submittedName>
</protein>
<proteinExistence type="predicted"/>
<dbReference type="Proteomes" id="UP000788993">
    <property type="component" value="Unassembled WGS sequence"/>
</dbReference>
<evidence type="ECO:0000313" key="1">
    <source>
        <dbReference type="EMBL" id="KAH3660671.1"/>
    </source>
</evidence>